<organism evidence="2 3">
    <name type="scientific">Terrihalobacillus insolitus</name>
    <dbReference type="NCBI Taxonomy" id="2950438"/>
    <lineage>
        <taxon>Bacteria</taxon>
        <taxon>Bacillati</taxon>
        <taxon>Bacillota</taxon>
        <taxon>Bacilli</taxon>
        <taxon>Bacillales</taxon>
        <taxon>Bacillaceae</taxon>
        <taxon>Terrihalobacillus</taxon>
    </lineage>
</organism>
<keyword evidence="3" id="KW-1185">Reference proteome</keyword>
<keyword evidence="1" id="KW-1133">Transmembrane helix</keyword>
<evidence type="ECO:0000256" key="1">
    <source>
        <dbReference type="SAM" id="Phobius"/>
    </source>
</evidence>
<evidence type="ECO:0000313" key="3">
    <source>
        <dbReference type="Proteomes" id="UP001145050"/>
    </source>
</evidence>
<name>A0A9X3WW43_9BACI</name>
<dbReference type="Proteomes" id="UP001145050">
    <property type="component" value="Unassembled WGS sequence"/>
</dbReference>
<reference evidence="2" key="1">
    <citation type="submission" date="2022-06" db="EMBL/GenBank/DDBJ databases">
        <title>Aquibacillus sp. a new bacterium isolated from soil saline samples.</title>
        <authorList>
            <person name="Galisteo C."/>
            <person name="De La Haba R."/>
            <person name="Sanchez-Porro C."/>
            <person name="Ventosa A."/>
        </authorList>
    </citation>
    <scope>NUCLEOTIDE SEQUENCE</scope>
    <source>
        <strain evidence="2">3ASR75-11</strain>
    </source>
</reference>
<keyword evidence="1" id="KW-0472">Membrane</keyword>
<feature type="transmembrane region" description="Helical" evidence="1">
    <location>
        <begin position="12"/>
        <end position="28"/>
    </location>
</feature>
<gene>
    <name evidence="2" type="ORF">NC797_07820</name>
</gene>
<keyword evidence="1" id="KW-0812">Transmembrane</keyword>
<evidence type="ECO:0000313" key="2">
    <source>
        <dbReference type="EMBL" id="MDC3424414.1"/>
    </source>
</evidence>
<protein>
    <submittedName>
        <fullName evidence="2">Uncharacterized protein</fullName>
    </submittedName>
</protein>
<proteinExistence type="predicted"/>
<accession>A0A9X3WW43</accession>
<comment type="caution">
    <text evidence="2">The sequence shown here is derived from an EMBL/GenBank/DDBJ whole genome shotgun (WGS) entry which is preliminary data.</text>
</comment>
<dbReference type="EMBL" id="JAMQKB010000006">
    <property type="protein sequence ID" value="MDC3424414.1"/>
    <property type="molecule type" value="Genomic_DNA"/>
</dbReference>
<dbReference type="RefSeq" id="WP_272436219.1">
    <property type="nucleotide sequence ID" value="NZ_JAMQKB010000006.1"/>
</dbReference>
<sequence>MFNLPMETAWAFLPWPILWLGLALYMYFKLKKEDHWEDTIVKKEKGED</sequence>
<dbReference type="AlphaFoldDB" id="A0A9X3WW43"/>